<name>A0A8S5PUH6_9CAUD</name>
<organism evidence="1">
    <name type="scientific">Siphoviridae sp. ctGuJ10</name>
    <dbReference type="NCBI Taxonomy" id="2825418"/>
    <lineage>
        <taxon>Viruses</taxon>
        <taxon>Duplodnaviria</taxon>
        <taxon>Heunggongvirae</taxon>
        <taxon>Uroviricota</taxon>
        <taxon>Caudoviricetes</taxon>
    </lineage>
</organism>
<accession>A0A8S5PUH6</accession>
<protein>
    <submittedName>
        <fullName evidence="1">Uncharacterized protein</fullName>
    </submittedName>
</protein>
<dbReference type="EMBL" id="BK015503">
    <property type="protein sequence ID" value="DAE10125.1"/>
    <property type="molecule type" value="Genomic_DNA"/>
</dbReference>
<sequence>MAQYCRYCTNCIYGDALWCDALDKCLNEEQTNNCKEFIFTPYDIFDPDKEYKPRKKQKKNYDQQKLF</sequence>
<reference evidence="1" key="1">
    <citation type="journal article" date="2021" name="Proc. Natl. Acad. Sci. U.S.A.">
        <title>A Catalog of Tens of Thousands of Viruses from Human Metagenomes Reveals Hidden Associations with Chronic Diseases.</title>
        <authorList>
            <person name="Tisza M.J."/>
            <person name="Buck C.B."/>
        </authorList>
    </citation>
    <scope>NUCLEOTIDE SEQUENCE</scope>
    <source>
        <strain evidence="1">CtGuJ10</strain>
    </source>
</reference>
<proteinExistence type="predicted"/>
<evidence type="ECO:0000313" key="1">
    <source>
        <dbReference type="EMBL" id="DAE10125.1"/>
    </source>
</evidence>